<protein>
    <submittedName>
        <fullName evidence="4">Phospholipid/cholesterol/gamma-HCH transport system substrate-binding protein</fullName>
    </submittedName>
</protein>
<dbReference type="PANTHER" id="PTHR36698">
    <property type="entry name" value="BLL5892 PROTEIN"/>
    <property type="match status" value="1"/>
</dbReference>
<organism evidence="4 5">
    <name type="scientific">Undibacterium pigrum</name>
    <dbReference type="NCBI Taxonomy" id="401470"/>
    <lineage>
        <taxon>Bacteria</taxon>
        <taxon>Pseudomonadati</taxon>
        <taxon>Pseudomonadota</taxon>
        <taxon>Betaproteobacteria</taxon>
        <taxon>Burkholderiales</taxon>
        <taxon>Oxalobacteraceae</taxon>
        <taxon>Undibacterium</taxon>
    </lineage>
</organism>
<keyword evidence="2" id="KW-1133">Transmembrane helix</keyword>
<feature type="region of interest" description="Disordered" evidence="1">
    <location>
        <begin position="285"/>
        <end position="314"/>
    </location>
</feature>
<dbReference type="Proteomes" id="UP000247792">
    <property type="component" value="Unassembled WGS sequence"/>
</dbReference>
<keyword evidence="2" id="KW-0472">Membrane</keyword>
<keyword evidence="2" id="KW-0812">Transmembrane</keyword>
<dbReference type="PANTHER" id="PTHR36698:SF2">
    <property type="entry name" value="MCE_MLAD DOMAIN-CONTAINING PROTEIN"/>
    <property type="match status" value="1"/>
</dbReference>
<sequence>METKVNYAAVGAFVLALGALLIAAVLWLSVGLGKRQQTVLYQSIVNESVAGLNLDAPVKYQGVNVGKVRTIRLDPSNPQQVRLVFSIIEGTPIKTDTLAVLKTQGLTGIAYVELSGGSPDAPLLQAKDGQPYPQIPTKPSLSARLENVLSAVLANLDRTAANVNAVLNDENRAAFSKILHNTSSLMESLNSQKAAMSMAINNAAVTTANTARASAKIEELFQRVGKSADALAIMADKAGAASDSTKKTADELGGGVRQLSSDTLPEMQRLMGELATLSASMTRLIEQTEQNPSSLIRGRHAPPPGPGETKGVKP</sequence>
<dbReference type="OrthoDB" id="5294672at2"/>
<feature type="domain" description="Mce/MlaD" evidence="3">
    <location>
        <begin position="48"/>
        <end position="117"/>
    </location>
</feature>
<comment type="caution">
    <text evidence="4">The sequence shown here is derived from an EMBL/GenBank/DDBJ whole genome shotgun (WGS) entry which is preliminary data.</text>
</comment>
<name>A0A318IQW1_9BURK</name>
<dbReference type="EMBL" id="QJKB01000015">
    <property type="protein sequence ID" value="PXX37765.1"/>
    <property type="molecule type" value="Genomic_DNA"/>
</dbReference>
<proteinExistence type="predicted"/>
<evidence type="ECO:0000256" key="1">
    <source>
        <dbReference type="SAM" id="MobiDB-lite"/>
    </source>
</evidence>
<evidence type="ECO:0000256" key="2">
    <source>
        <dbReference type="SAM" id="Phobius"/>
    </source>
</evidence>
<accession>A0A318IQW1</accession>
<keyword evidence="5" id="KW-1185">Reference proteome</keyword>
<feature type="compositionally biased region" description="Polar residues" evidence="1">
    <location>
        <begin position="285"/>
        <end position="294"/>
    </location>
</feature>
<dbReference type="InterPro" id="IPR003399">
    <property type="entry name" value="Mce/MlaD"/>
</dbReference>
<gene>
    <name evidence="4" type="ORF">DFR42_11515</name>
</gene>
<dbReference type="Pfam" id="PF02470">
    <property type="entry name" value="MlaD"/>
    <property type="match status" value="1"/>
</dbReference>
<dbReference type="RefSeq" id="WP_110257898.1">
    <property type="nucleotide sequence ID" value="NZ_QJKB01000015.1"/>
</dbReference>
<dbReference type="AlphaFoldDB" id="A0A318IQW1"/>
<evidence type="ECO:0000313" key="4">
    <source>
        <dbReference type="EMBL" id="PXX37765.1"/>
    </source>
</evidence>
<evidence type="ECO:0000259" key="3">
    <source>
        <dbReference type="Pfam" id="PF02470"/>
    </source>
</evidence>
<feature type="transmembrane region" description="Helical" evidence="2">
    <location>
        <begin position="6"/>
        <end position="28"/>
    </location>
</feature>
<reference evidence="4 5" key="1">
    <citation type="submission" date="2018-05" db="EMBL/GenBank/DDBJ databases">
        <title>Genomic Encyclopedia of Type Strains, Phase IV (KMG-IV): sequencing the most valuable type-strain genomes for metagenomic binning, comparative biology and taxonomic classification.</title>
        <authorList>
            <person name="Goeker M."/>
        </authorList>
    </citation>
    <scope>NUCLEOTIDE SEQUENCE [LARGE SCALE GENOMIC DNA]</scope>
    <source>
        <strain evidence="4 5">DSM 19792</strain>
    </source>
</reference>
<evidence type="ECO:0000313" key="5">
    <source>
        <dbReference type="Proteomes" id="UP000247792"/>
    </source>
</evidence>